<dbReference type="SUPFAM" id="SSF53098">
    <property type="entry name" value="Ribonuclease H-like"/>
    <property type="match status" value="1"/>
</dbReference>
<dbReference type="SUPFAM" id="SSF82771">
    <property type="entry name" value="GIY-YIG endonuclease"/>
    <property type="match status" value="1"/>
</dbReference>
<organism evidence="3 4">
    <name type="scientific">Egicoccus halophilus</name>
    <dbReference type="NCBI Taxonomy" id="1670830"/>
    <lineage>
        <taxon>Bacteria</taxon>
        <taxon>Bacillati</taxon>
        <taxon>Actinomycetota</taxon>
        <taxon>Nitriliruptoria</taxon>
        <taxon>Egicoccales</taxon>
        <taxon>Egicoccaceae</taxon>
        <taxon>Egicoccus</taxon>
    </lineage>
</organism>
<dbReference type="GO" id="GO:0003677">
    <property type="term" value="F:DNA binding"/>
    <property type="evidence" value="ECO:0007669"/>
    <property type="project" value="InterPro"/>
</dbReference>
<gene>
    <name evidence="3" type="primary">dnaQ</name>
    <name evidence="3" type="ORF">GCM10011354_23130</name>
</gene>
<keyword evidence="4" id="KW-1185">Reference proteome</keyword>
<dbReference type="InterPro" id="IPR012337">
    <property type="entry name" value="RNaseH-like_sf"/>
</dbReference>
<evidence type="ECO:0000313" key="3">
    <source>
        <dbReference type="EMBL" id="GGI07247.1"/>
    </source>
</evidence>
<dbReference type="AlphaFoldDB" id="A0A8J3EU97"/>
<dbReference type="NCBIfam" id="TIGR00573">
    <property type="entry name" value="dnaq"/>
    <property type="match status" value="1"/>
</dbReference>
<name>A0A8J3EU97_9ACTN</name>
<accession>A0A8J3EU97</accession>
<dbReference type="NCBIfam" id="NF005907">
    <property type="entry name" value="PRK07883.1-5"/>
    <property type="match status" value="1"/>
</dbReference>
<dbReference type="SMART" id="SM00479">
    <property type="entry name" value="EXOIII"/>
    <property type="match status" value="1"/>
</dbReference>
<evidence type="ECO:0000259" key="2">
    <source>
        <dbReference type="PROSITE" id="PS50164"/>
    </source>
</evidence>
<protein>
    <submittedName>
        <fullName evidence="3">DNA polymerase III subunit epsilon</fullName>
    </submittedName>
</protein>
<dbReference type="InterPro" id="IPR006054">
    <property type="entry name" value="DnaQ"/>
</dbReference>
<dbReference type="CDD" id="cd10434">
    <property type="entry name" value="GIY-YIG_UvrC_Cho"/>
    <property type="match status" value="1"/>
</dbReference>
<keyword evidence="1" id="KW-0269">Exonuclease</keyword>
<dbReference type="InterPro" id="IPR013520">
    <property type="entry name" value="Ribonucl_H"/>
</dbReference>
<keyword evidence="1" id="KW-0378">Hydrolase</keyword>
<dbReference type="InterPro" id="IPR050066">
    <property type="entry name" value="UvrABC_protein_C"/>
</dbReference>
<dbReference type="GO" id="GO:0009380">
    <property type="term" value="C:excinuclease repair complex"/>
    <property type="evidence" value="ECO:0007669"/>
    <property type="project" value="TreeGrafter"/>
</dbReference>
<sequence>MTATATQFGFEELGTPLFDATFVVLDLETTGLQPGHDRITEVGAVKVRGGEVLGELRTFVRPDRPIPPAVTAVTGITDAMVRDAPSVATVVPVLREFLGSAVFVAHNARFDLSFLRAAWAVTGAGELDPVVVDTARLARRLLADEVRNCRLETLARHLRARTLPEHRALADARATVDVLHGLIERAGTLGATTLEDLRDLSRSSSDRAFRRIDLVRDAPSTCGVYRFLDPRGEVLYVGKATDLRSRLRTYFGQDRRRRVADLVRECGSVTWTPTPTLLEAEVRELREIHRHRPRYNRRSNRPEAAVHVALTREAFPRLSVVRSPGPGHRSTLGPIPSRQLAQHLVEALQDAYPLRTCTPRLRRAQDHAACVLKELGRCGAPCDGTQTGDDYDAVVAAVETAWEDPTELLERLRTRMRRFGQDGRFERAGEARSRLHTAARAVHGARRRDALAGVDELVVRRELADACEVAVVRRGRLAGTARLDRRAGDAEALAWRAQATLDDCAGPWQRDDAEEIELVLDWLERPDTRVVAVEGVWDSRIAGGAALHAAVEEARRLGRQLRRDRQVLNGAKVVRRAEAPLVASG</sequence>
<dbReference type="SMART" id="SM00465">
    <property type="entry name" value="GIYc"/>
    <property type="match status" value="1"/>
</dbReference>
<dbReference type="InterPro" id="IPR035901">
    <property type="entry name" value="GIY-YIG_endonuc_sf"/>
</dbReference>
<dbReference type="PROSITE" id="PS50164">
    <property type="entry name" value="GIY_YIG"/>
    <property type="match status" value="1"/>
</dbReference>
<dbReference type="Gene3D" id="3.40.1440.10">
    <property type="entry name" value="GIY-YIG endonuclease"/>
    <property type="match status" value="1"/>
</dbReference>
<dbReference type="InterPro" id="IPR036397">
    <property type="entry name" value="RNaseH_sf"/>
</dbReference>
<dbReference type="NCBIfam" id="NF005905">
    <property type="entry name" value="PRK07883.1-3"/>
    <property type="match status" value="1"/>
</dbReference>
<dbReference type="EMBL" id="BMHA01000008">
    <property type="protein sequence ID" value="GGI07247.1"/>
    <property type="molecule type" value="Genomic_DNA"/>
</dbReference>
<evidence type="ECO:0000256" key="1">
    <source>
        <dbReference type="ARBA" id="ARBA00022839"/>
    </source>
</evidence>
<dbReference type="FunFam" id="3.30.420.10:FF:000045">
    <property type="entry name" value="3'-5' exonuclease DinG"/>
    <property type="match status" value="1"/>
</dbReference>
<dbReference type="RefSeq" id="WP_165404018.1">
    <property type="nucleotide sequence ID" value="NZ_BMHA01000008.1"/>
</dbReference>
<dbReference type="CDD" id="cd06127">
    <property type="entry name" value="DEDDh"/>
    <property type="match status" value="1"/>
</dbReference>
<dbReference type="PANTHER" id="PTHR30562">
    <property type="entry name" value="UVRC/OXIDOREDUCTASE"/>
    <property type="match status" value="1"/>
</dbReference>
<dbReference type="Pfam" id="PF00929">
    <property type="entry name" value="RNase_T"/>
    <property type="match status" value="1"/>
</dbReference>
<dbReference type="GO" id="GO:0004527">
    <property type="term" value="F:exonuclease activity"/>
    <property type="evidence" value="ECO:0007669"/>
    <property type="project" value="UniProtKB-KW"/>
</dbReference>
<dbReference type="InterPro" id="IPR000305">
    <property type="entry name" value="GIY-YIG_endonuc"/>
</dbReference>
<dbReference type="GO" id="GO:0006260">
    <property type="term" value="P:DNA replication"/>
    <property type="evidence" value="ECO:0007669"/>
    <property type="project" value="InterPro"/>
</dbReference>
<dbReference type="Proteomes" id="UP000650511">
    <property type="component" value="Unassembled WGS sequence"/>
</dbReference>
<reference evidence="3" key="1">
    <citation type="journal article" date="2014" name="Int. J. Syst. Evol. Microbiol.">
        <title>Complete genome sequence of Corynebacterium casei LMG S-19264T (=DSM 44701T), isolated from a smear-ripened cheese.</title>
        <authorList>
            <consortium name="US DOE Joint Genome Institute (JGI-PGF)"/>
            <person name="Walter F."/>
            <person name="Albersmeier A."/>
            <person name="Kalinowski J."/>
            <person name="Ruckert C."/>
        </authorList>
    </citation>
    <scope>NUCLEOTIDE SEQUENCE</scope>
    <source>
        <strain evidence="3">CGMCC 1.14988</strain>
    </source>
</reference>
<dbReference type="Pfam" id="PF01541">
    <property type="entry name" value="GIY-YIG"/>
    <property type="match status" value="1"/>
</dbReference>
<keyword evidence="1" id="KW-0540">Nuclease</keyword>
<proteinExistence type="predicted"/>
<dbReference type="GO" id="GO:0003887">
    <property type="term" value="F:DNA-directed DNA polymerase activity"/>
    <property type="evidence" value="ECO:0007669"/>
    <property type="project" value="InterPro"/>
</dbReference>
<reference evidence="3" key="2">
    <citation type="submission" date="2020-09" db="EMBL/GenBank/DDBJ databases">
        <authorList>
            <person name="Sun Q."/>
            <person name="Zhou Y."/>
        </authorList>
    </citation>
    <scope>NUCLEOTIDE SEQUENCE</scope>
    <source>
        <strain evidence="3">CGMCC 1.14988</strain>
    </source>
</reference>
<dbReference type="Gene3D" id="3.30.420.10">
    <property type="entry name" value="Ribonuclease H-like superfamily/Ribonuclease H"/>
    <property type="match status" value="1"/>
</dbReference>
<comment type="caution">
    <text evidence="3">The sequence shown here is derived from an EMBL/GenBank/DDBJ whole genome shotgun (WGS) entry which is preliminary data.</text>
</comment>
<feature type="domain" description="GIY-YIG" evidence="2">
    <location>
        <begin position="220"/>
        <end position="297"/>
    </location>
</feature>
<dbReference type="InterPro" id="IPR047296">
    <property type="entry name" value="GIY-YIG_UvrC_Cho"/>
</dbReference>
<dbReference type="PANTHER" id="PTHR30562:SF1">
    <property type="entry name" value="UVRABC SYSTEM PROTEIN C"/>
    <property type="match status" value="1"/>
</dbReference>
<evidence type="ECO:0000313" key="4">
    <source>
        <dbReference type="Proteomes" id="UP000650511"/>
    </source>
</evidence>
<dbReference type="GO" id="GO:0006289">
    <property type="term" value="P:nucleotide-excision repair"/>
    <property type="evidence" value="ECO:0007669"/>
    <property type="project" value="InterPro"/>
</dbReference>